<dbReference type="OrthoDB" id="687730at2759"/>
<dbReference type="Gene3D" id="3.30.40.10">
    <property type="entry name" value="Zinc/RING finger domain, C3HC4 (zinc finger)"/>
    <property type="match status" value="1"/>
</dbReference>
<dbReference type="InterPro" id="IPR013083">
    <property type="entry name" value="Znf_RING/FYVE/PHD"/>
</dbReference>
<dbReference type="InterPro" id="IPR032838">
    <property type="entry name" value="Vwaint_dom"/>
</dbReference>
<dbReference type="Pfam" id="PF00092">
    <property type="entry name" value="VWA"/>
    <property type="match status" value="1"/>
</dbReference>
<evidence type="ECO:0000256" key="2">
    <source>
        <dbReference type="SAM" id="MobiDB-lite"/>
    </source>
</evidence>
<dbReference type="PANTHER" id="PTHR10579:SF158">
    <property type="entry name" value="RETROELEMENT POL POLYPROTEIN-LIKE"/>
    <property type="match status" value="1"/>
</dbReference>
<protein>
    <submittedName>
        <fullName evidence="5">Uncharacterized protein</fullName>
    </submittedName>
</protein>
<feature type="region of interest" description="Disordered" evidence="2">
    <location>
        <begin position="662"/>
        <end position="686"/>
    </location>
</feature>
<dbReference type="PANTHER" id="PTHR10579">
    <property type="entry name" value="CALCIUM-ACTIVATED CHLORIDE CHANNEL REGULATOR"/>
    <property type="match status" value="1"/>
</dbReference>
<keyword evidence="1" id="KW-0862">Zinc</keyword>
<gene>
    <name evidence="5" type="ORF">M569_12009</name>
</gene>
<comment type="caution">
    <text evidence="5">The sequence shown here is derived from an EMBL/GenBank/DDBJ whole genome shotgun (WGS) entry which is preliminary data.</text>
</comment>
<dbReference type="PROSITE" id="PS50089">
    <property type="entry name" value="ZF_RING_2"/>
    <property type="match status" value="1"/>
</dbReference>
<dbReference type="PROSITE" id="PS50234">
    <property type="entry name" value="VWFA"/>
    <property type="match status" value="1"/>
</dbReference>
<dbReference type="InterPro" id="IPR036465">
    <property type="entry name" value="vWFA_dom_sf"/>
</dbReference>
<dbReference type="Gene3D" id="3.40.50.410">
    <property type="entry name" value="von Willebrand factor, type A domain"/>
    <property type="match status" value="1"/>
</dbReference>
<dbReference type="Proteomes" id="UP000015453">
    <property type="component" value="Unassembled WGS sequence"/>
</dbReference>
<dbReference type="InterPro" id="IPR001841">
    <property type="entry name" value="Znf_RING"/>
</dbReference>
<dbReference type="Pfam" id="PF14624">
    <property type="entry name" value="Vwaint"/>
    <property type="match status" value="1"/>
</dbReference>
<dbReference type="CDD" id="cd23114">
    <property type="entry name" value="RING-H2_WAVH2"/>
    <property type="match status" value="1"/>
</dbReference>
<dbReference type="Pfam" id="PF17123">
    <property type="entry name" value="zf-RING_11"/>
    <property type="match status" value="1"/>
</dbReference>
<keyword evidence="1" id="KW-0479">Metal-binding</keyword>
<evidence type="ECO:0000259" key="3">
    <source>
        <dbReference type="PROSITE" id="PS50089"/>
    </source>
</evidence>
<dbReference type="SMART" id="SM00184">
    <property type="entry name" value="RING"/>
    <property type="match status" value="1"/>
</dbReference>
<sequence>MGGSKWVIAKLGLGLNLNSCLQEPRTIENSQGSKFSDGVRPSSRLAGGMRLSPTPPPSSEIRHSSKTCEKICSICLVPVTAGKGQAIFTAECSHSFHFHCIAANVKHGRQTCPVCRSKWKDVPFQSPAVDTSPVEIAPNGRRHQQDEMFRLMRRVPNNNRRRPASVFDPPEPGVYDDDDEIAAAADDDDGRRNGGGGEGGRVEVETYCEVSAVPRLESRRDFSVLVHLKAPPSTARRAPVDLVAVLDVSGSMSGSKLALLKRAVGFVIQNLGPSDRLSVVAFSSTARRVFPLRRMTDSGREFSLMAVNSLSSTGGTNISEGLRKAAKVMADRKSKNPVSSMILLSDGQDTYAARGTAAADAAMNPPPPLAGIHFPVHTFGFGSDHDAVSMHSISESSGGTFSFIESENVIQDAFAQCIGGLLTVVVQELELELETLHPTVRIASVKSGGYRTALSPDRRKARVDVGLLYADEARDFLVTADVPADEFSDETSLFKVSCGYRTPASKIPVGPEISARVTIRRPFVVSGDEAAAVSREVDRERNRIRSSEAMAEARAAAEKGDLSLAANVLGRCREEMLETASAKCGDPLVTSLIRELTATKERMANRQVYAASGRAYVLSGLSSHSWQRATARGDSSAIADGSFIHGAYQTPSMVDMVNLSQTASFSQPRSKDENGSRSFPAKVQPR</sequence>
<dbReference type="EMBL" id="AUSU01005905">
    <property type="protein sequence ID" value="EPS62779.1"/>
    <property type="molecule type" value="Genomic_DNA"/>
</dbReference>
<evidence type="ECO:0000259" key="4">
    <source>
        <dbReference type="PROSITE" id="PS50234"/>
    </source>
</evidence>
<dbReference type="SMART" id="SM00327">
    <property type="entry name" value="VWA"/>
    <property type="match status" value="1"/>
</dbReference>
<keyword evidence="1" id="KW-0863">Zinc-finger</keyword>
<evidence type="ECO:0000313" key="5">
    <source>
        <dbReference type="EMBL" id="EPS62779.1"/>
    </source>
</evidence>
<dbReference type="GO" id="GO:0008270">
    <property type="term" value="F:zinc ion binding"/>
    <property type="evidence" value="ECO:0007669"/>
    <property type="project" value="UniProtKB-KW"/>
</dbReference>
<dbReference type="AlphaFoldDB" id="S8C7L1"/>
<dbReference type="InterPro" id="IPR051266">
    <property type="entry name" value="CLCR"/>
</dbReference>
<proteinExistence type="predicted"/>
<name>S8C7L1_9LAMI</name>
<dbReference type="InterPro" id="IPR002035">
    <property type="entry name" value="VWF_A"/>
</dbReference>
<feature type="region of interest" description="Disordered" evidence="2">
    <location>
        <begin position="159"/>
        <end position="178"/>
    </location>
</feature>
<reference evidence="5 6" key="1">
    <citation type="journal article" date="2013" name="BMC Genomics">
        <title>The miniature genome of a carnivorous plant Genlisea aurea contains a low number of genes and short non-coding sequences.</title>
        <authorList>
            <person name="Leushkin E.V."/>
            <person name="Sutormin R.A."/>
            <person name="Nabieva E.R."/>
            <person name="Penin A.A."/>
            <person name="Kondrashov A.S."/>
            <person name="Logacheva M.D."/>
        </authorList>
    </citation>
    <scope>NUCLEOTIDE SEQUENCE [LARGE SCALE GENOMIC DNA]</scope>
</reference>
<feature type="region of interest" description="Disordered" evidence="2">
    <location>
        <begin position="28"/>
        <end position="62"/>
    </location>
</feature>
<dbReference type="SUPFAM" id="SSF53300">
    <property type="entry name" value="vWA-like"/>
    <property type="match status" value="1"/>
</dbReference>
<accession>S8C7L1</accession>
<organism evidence="5 6">
    <name type="scientific">Genlisea aurea</name>
    <dbReference type="NCBI Taxonomy" id="192259"/>
    <lineage>
        <taxon>Eukaryota</taxon>
        <taxon>Viridiplantae</taxon>
        <taxon>Streptophyta</taxon>
        <taxon>Embryophyta</taxon>
        <taxon>Tracheophyta</taxon>
        <taxon>Spermatophyta</taxon>
        <taxon>Magnoliopsida</taxon>
        <taxon>eudicotyledons</taxon>
        <taxon>Gunneridae</taxon>
        <taxon>Pentapetalae</taxon>
        <taxon>asterids</taxon>
        <taxon>lamiids</taxon>
        <taxon>Lamiales</taxon>
        <taxon>Lentibulariaceae</taxon>
        <taxon>Genlisea</taxon>
    </lineage>
</organism>
<keyword evidence="6" id="KW-1185">Reference proteome</keyword>
<evidence type="ECO:0000313" key="6">
    <source>
        <dbReference type="Proteomes" id="UP000015453"/>
    </source>
</evidence>
<dbReference type="SUPFAM" id="SSF57850">
    <property type="entry name" value="RING/U-box"/>
    <property type="match status" value="1"/>
</dbReference>
<feature type="domain" description="VWFA" evidence="4">
    <location>
        <begin position="241"/>
        <end position="418"/>
    </location>
</feature>
<feature type="domain" description="RING-type" evidence="3">
    <location>
        <begin position="72"/>
        <end position="116"/>
    </location>
</feature>
<evidence type="ECO:0000256" key="1">
    <source>
        <dbReference type="PROSITE-ProRule" id="PRU00175"/>
    </source>
</evidence>